<protein>
    <submittedName>
        <fullName evidence="2">Chloramphenicol 3-O-phosphotransferase</fullName>
    </submittedName>
</protein>
<dbReference type="RefSeq" id="WP_376837280.1">
    <property type="nucleotide sequence ID" value="NZ_BAAAOO010000002.1"/>
</dbReference>
<dbReference type="InterPro" id="IPR022062">
    <property type="entry name" value="DUF3618"/>
</dbReference>
<keyword evidence="1" id="KW-0472">Membrane</keyword>
<evidence type="ECO:0000313" key="3">
    <source>
        <dbReference type="Proteomes" id="UP000749311"/>
    </source>
</evidence>
<evidence type="ECO:0000256" key="1">
    <source>
        <dbReference type="SAM" id="Phobius"/>
    </source>
</evidence>
<organism evidence="2 3">
    <name type="scientific">Brooklawnia cerclae</name>
    <dbReference type="NCBI Taxonomy" id="349934"/>
    <lineage>
        <taxon>Bacteria</taxon>
        <taxon>Bacillati</taxon>
        <taxon>Actinomycetota</taxon>
        <taxon>Actinomycetes</taxon>
        <taxon>Propionibacteriales</taxon>
        <taxon>Propionibacteriaceae</taxon>
        <taxon>Brooklawnia</taxon>
    </lineage>
</organism>
<sequence length="112" mass="12083">MASRQRTPEQIRADIAATRHTISTGVEGLVSEVHPTTLKNRAVDDVKQTIKQTFDDTRKVIFDTVDETRNWFVDSGGVRWNNVGTVALVVGGAAAVFGAFAGAGALIRRATK</sequence>
<gene>
    <name evidence="2" type="ORF">FB473_000681</name>
</gene>
<keyword evidence="1" id="KW-0812">Transmembrane</keyword>
<comment type="caution">
    <text evidence="2">The sequence shown here is derived from an EMBL/GenBank/DDBJ whole genome shotgun (WGS) entry which is preliminary data.</text>
</comment>
<reference evidence="2 3" key="1">
    <citation type="submission" date="2020-02" db="EMBL/GenBank/DDBJ databases">
        <title>Sequencing the genomes of 1000 actinobacteria strains.</title>
        <authorList>
            <person name="Klenk H.-P."/>
        </authorList>
    </citation>
    <scope>NUCLEOTIDE SEQUENCE [LARGE SCALE GENOMIC DNA]</scope>
    <source>
        <strain evidence="2 3">DSM 19609</strain>
    </source>
</reference>
<evidence type="ECO:0000313" key="2">
    <source>
        <dbReference type="EMBL" id="NIH56036.1"/>
    </source>
</evidence>
<dbReference type="Pfam" id="PF12277">
    <property type="entry name" value="DUF3618"/>
    <property type="match status" value="1"/>
</dbReference>
<feature type="transmembrane region" description="Helical" evidence="1">
    <location>
        <begin position="86"/>
        <end position="107"/>
    </location>
</feature>
<keyword evidence="1" id="KW-1133">Transmembrane helix</keyword>
<accession>A0ABX0SHF2</accession>
<name>A0ABX0SHF2_9ACTN</name>
<dbReference type="Proteomes" id="UP000749311">
    <property type="component" value="Unassembled WGS sequence"/>
</dbReference>
<proteinExistence type="predicted"/>
<dbReference type="EMBL" id="JAAMOZ010000001">
    <property type="protein sequence ID" value="NIH56036.1"/>
    <property type="molecule type" value="Genomic_DNA"/>
</dbReference>
<keyword evidence="3" id="KW-1185">Reference proteome</keyword>